<dbReference type="InterPro" id="IPR036010">
    <property type="entry name" value="2Fe-2S_ferredoxin-like_sf"/>
</dbReference>
<name>A0A2P8I2G6_SACCR</name>
<dbReference type="GO" id="GO:0051537">
    <property type="term" value="F:2 iron, 2 sulfur cluster binding"/>
    <property type="evidence" value="ECO:0007669"/>
    <property type="project" value="InterPro"/>
</dbReference>
<gene>
    <name evidence="2" type="ORF">B0I31_112126</name>
</gene>
<dbReference type="OrthoDB" id="9796486at2"/>
<reference evidence="2 3" key="1">
    <citation type="submission" date="2018-03" db="EMBL/GenBank/DDBJ databases">
        <title>Genomic Encyclopedia of Type Strains, Phase III (KMG-III): the genomes of soil and plant-associated and newly described type strains.</title>
        <authorList>
            <person name="Whitman W."/>
        </authorList>
    </citation>
    <scope>NUCLEOTIDE SEQUENCE [LARGE SCALE GENOMIC DNA]</scope>
    <source>
        <strain evidence="2 3">CGMCC 4.7097</strain>
    </source>
</reference>
<comment type="caution">
    <text evidence="2">The sequence shown here is derived from an EMBL/GenBank/DDBJ whole genome shotgun (WGS) entry which is preliminary data.</text>
</comment>
<dbReference type="InterPro" id="IPR006058">
    <property type="entry name" value="2Fe2S_fd_BS"/>
</dbReference>
<evidence type="ECO:0000313" key="2">
    <source>
        <dbReference type="EMBL" id="PSL52657.1"/>
    </source>
</evidence>
<dbReference type="RefSeq" id="WP_106618827.1">
    <property type="nucleotide sequence ID" value="NZ_PYAX01000012.1"/>
</dbReference>
<dbReference type="EMBL" id="PYAX01000012">
    <property type="protein sequence ID" value="PSL52657.1"/>
    <property type="molecule type" value="Genomic_DNA"/>
</dbReference>
<dbReference type="InterPro" id="IPR012675">
    <property type="entry name" value="Beta-grasp_dom_sf"/>
</dbReference>
<dbReference type="Gene3D" id="3.10.20.30">
    <property type="match status" value="1"/>
</dbReference>
<feature type="domain" description="2Fe-2S ferredoxin-type" evidence="1">
    <location>
        <begin position="1"/>
        <end position="91"/>
    </location>
</feature>
<sequence length="91" mass="9752">MITVTIAGEPFRVPAGSTLQQLDDLHRTALVFGCRAAQCGACVIRITSGATHLNQPEQDELDVLDVLDVDGDHRLACQCTVFGDISLEVAE</sequence>
<dbReference type="PROSITE" id="PS00197">
    <property type="entry name" value="2FE2S_FER_1"/>
    <property type="match status" value="1"/>
</dbReference>
<evidence type="ECO:0000313" key="3">
    <source>
        <dbReference type="Proteomes" id="UP000241118"/>
    </source>
</evidence>
<evidence type="ECO:0000259" key="1">
    <source>
        <dbReference type="PROSITE" id="PS51085"/>
    </source>
</evidence>
<dbReference type="PROSITE" id="PS51085">
    <property type="entry name" value="2FE2S_FER_2"/>
    <property type="match status" value="1"/>
</dbReference>
<dbReference type="AlphaFoldDB" id="A0A2P8I2G6"/>
<protein>
    <submittedName>
        <fullName evidence="2">Ferredoxin</fullName>
    </submittedName>
</protein>
<proteinExistence type="predicted"/>
<dbReference type="Pfam" id="PF00111">
    <property type="entry name" value="Fer2"/>
    <property type="match status" value="1"/>
</dbReference>
<dbReference type="Proteomes" id="UP000241118">
    <property type="component" value="Unassembled WGS sequence"/>
</dbReference>
<organism evidence="2 3">
    <name type="scientific">Saccharothrix carnea</name>
    <dbReference type="NCBI Taxonomy" id="1280637"/>
    <lineage>
        <taxon>Bacteria</taxon>
        <taxon>Bacillati</taxon>
        <taxon>Actinomycetota</taxon>
        <taxon>Actinomycetes</taxon>
        <taxon>Pseudonocardiales</taxon>
        <taxon>Pseudonocardiaceae</taxon>
        <taxon>Saccharothrix</taxon>
    </lineage>
</organism>
<accession>A0A2P8I2G6</accession>
<dbReference type="SUPFAM" id="SSF54292">
    <property type="entry name" value="2Fe-2S ferredoxin-like"/>
    <property type="match status" value="1"/>
</dbReference>
<dbReference type="CDD" id="cd00207">
    <property type="entry name" value="fer2"/>
    <property type="match status" value="1"/>
</dbReference>
<keyword evidence="3" id="KW-1185">Reference proteome</keyword>
<dbReference type="InterPro" id="IPR001041">
    <property type="entry name" value="2Fe-2S_ferredoxin-type"/>
</dbReference>